<dbReference type="Proteomes" id="UP001417504">
    <property type="component" value="Unassembled WGS sequence"/>
</dbReference>
<evidence type="ECO:0000256" key="2">
    <source>
        <dbReference type="ARBA" id="ARBA00022737"/>
    </source>
</evidence>
<reference evidence="4 5" key="1">
    <citation type="submission" date="2024-01" db="EMBL/GenBank/DDBJ databases">
        <title>Genome assemblies of Stephania.</title>
        <authorList>
            <person name="Yang L."/>
        </authorList>
    </citation>
    <scope>NUCLEOTIDE SEQUENCE [LARGE SCALE GENOMIC DNA]</scope>
    <source>
        <strain evidence="4">QJT</strain>
        <tissue evidence="4">Leaf</tissue>
    </source>
</reference>
<dbReference type="InterPro" id="IPR027417">
    <property type="entry name" value="P-loop_NTPase"/>
</dbReference>
<keyword evidence="5" id="KW-1185">Reference proteome</keyword>
<dbReference type="InterPro" id="IPR052266">
    <property type="entry name" value="Miro-EF-hand_domain"/>
</dbReference>
<protein>
    <recommendedName>
        <fullName evidence="3">EF hand associated type-2 domain-containing protein</fullName>
    </recommendedName>
</protein>
<keyword evidence="1" id="KW-0479">Metal-binding</keyword>
<dbReference type="PANTHER" id="PTHR46819">
    <property type="entry name" value="EF-HAND CALCIUM-BINDING DOMAIN-CONTAINING PROTEIN 7"/>
    <property type="match status" value="1"/>
</dbReference>
<dbReference type="EMBL" id="JBBNAE010000002">
    <property type="protein sequence ID" value="KAK9146705.1"/>
    <property type="molecule type" value="Genomic_DNA"/>
</dbReference>
<evidence type="ECO:0000313" key="5">
    <source>
        <dbReference type="Proteomes" id="UP001417504"/>
    </source>
</evidence>
<dbReference type="SUPFAM" id="SSF52540">
    <property type="entry name" value="P-loop containing nucleoside triphosphate hydrolases"/>
    <property type="match status" value="1"/>
</dbReference>
<evidence type="ECO:0000313" key="4">
    <source>
        <dbReference type="EMBL" id="KAK9146705.1"/>
    </source>
</evidence>
<accession>A0AAP0K7B6</accession>
<evidence type="ECO:0000259" key="3">
    <source>
        <dbReference type="Pfam" id="PF08356"/>
    </source>
</evidence>
<dbReference type="Pfam" id="PF08356">
    <property type="entry name" value="EF_assoc_2"/>
    <property type="match status" value="1"/>
</dbReference>
<dbReference type="AlphaFoldDB" id="A0AAP0K7B6"/>
<dbReference type="InterPro" id="IPR013567">
    <property type="entry name" value="EF_hand_assoc_2"/>
</dbReference>
<proteinExistence type="predicted"/>
<comment type="caution">
    <text evidence="4">The sequence shown here is derived from an EMBL/GenBank/DDBJ whole genome shotgun (WGS) entry which is preliminary data.</text>
</comment>
<keyword evidence="2" id="KW-0677">Repeat</keyword>
<dbReference type="Gene3D" id="3.40.50.300">
    <property type="entry name" value="P-loop containing nucleotide triphosphate hydrolases"/>
    <property type="match status" value="1"/>
</dbReference>
<feature type="domain" description="EF hand associated type-2" evidence="3">
    <location>
        <begin position="155"/>
        <end position="225"/>
    </location>
</feature>
<sequence>MNVADLSLDFPAARKKDSRGGGSERNTLMPNMESWSELSQDLRLADVAVLTFACDQPATLERLHTFWLPELRRLEKVRIPVIVVGCKLDAQGDATQVHKVFYYVQNAVFHPLSPLLDQESLNVKPQCLRALESISILCDHDKDGAQVKCFDGPLLQTTEIVDFKRSIKETLPEGVDDRGLTLTGFLGLFALSIGNGDLETSWKILRKFGYDNDLQLKDDLLPLDLNSRNEVPYVDAAKTTTFGGLPLHKFLSKILKCS</sequence>
<dbReference type="GO" id="GO:0046872">
    <property type="term" value="F:metal ion binding"/>
    <property type="evidence" value="ECO:0007669"/>
    <property type="project" value="UniProtKB-KW"/>
</dbReference>
<dbReference type="Gene3D" id="1.10.238.10">
    <property type="entry name" value="EF-hand"/>
    <property type="match status" value="1"/>
</dbReference>
<gene>
    <name evidence="4" type="ORF">Sjap_006608</name>
</gene>
<evidence type="ECO:0000256" key="1">
    <source>
        <dbReference type="ARBA" id="ARBA00022723"/>
    </source>
</evidence>
<dbReference type="PANTHER" id="PTHR46819:SF1">
    <property type="entry name" value="EF-HAND CALCIUM-BINDING DOMAIN-CONTAINING PROTEIN 7"/>
    <property type="match status" value="1"/>
</dbReference>
<organism evidence="4 5">
    <name type="scientific">Stephania japonica</name>
    <dbReference type="NCBI Taxonomy" id="461633"/>
    <lineage>
        <taxon>Eukaryota</taxon>
        <taxon>Viridiplantae</taxon>
        <taxon>Streptophyta</taxon>
        <taxon>Embryophyta</taxon>
        <taxon>Tracheophyta</taxon>
        <taxon>Spermatophyta</taxon>
        <taxon>Magnoliopsida</taxon>
        <taxon>Ranunculales</taxon>
        <taxon>Menispermaceae</taxon>
        <taxon>Menispermoideae</taxon>
        <taxon>Cissampelideae</taxon>
        <taxon>Stephania</taxon>
    </lineage>
</organism>
<name>A0AAP0K7B6_9MAGN</name>